<dbReference type="Gene3D" id="3.40.50.2300">
    <property type="match status" value="2"/>
</dbReference>
<dbReference type="Pfam" id="PF02518">
    <property type="entry name" value="HATPase_c"/>
    <property type="match status" value="1"/>
</dbReference>
<dbReference type="Proteomes" id="UP000251075">
    <property type="component" value="Unassembled WGS sequence"/>
</dbReference>
<reference evidence="9 10" key="1">
    <citation type="submission" date="2017-11" db="EMBL/GenBank/DDBJ databases">
        <title>Draft genome sequence of magnetotactic bacterium Magnetospirillum kuznetsovii LBB-42.</title>
        <authorList>
            <person name="Grouzdev D.S."/>
            <person name="Rysina M.S."/>
            <person name="Baslerov R.V."/>
            <person name="Koziaeva V."/>
        </authorList>
    </citation>
    <scope>NUCLEOTIDE SEQUENCE [LARGE SCALE GENOMIC DNA]</scope>
    <source>
        <strain evidence="9 10">LBB-42</strain>
    </source>
</reference>
<dbReference type="PROSITE" id="PS50110">
    <property type="entry name" value="RESPONSE_REGULATORY"/>
    <property type="match status" value="2"/>
</dbReference>
<evidence type="ECO:0000256" key="2">
    <source>
        <dbReference type="ARBA" id="ARBA00012438"/>
    </source>
</evidence>
<evidence type="ECO:0000256" key="5">
    <source>
        <dbReference type="ARBA" id="ARBA00022777"/>
    </source>
</evidence>
<dbReference type="Pfam" id="PF00072">
    <property type="entry name" value="Response_reg"/>
    <property type="match status" value="2"/>
</dbReference>
<dbReference type="AlphaFoldDB" id="A0A364NXA1"/>
<dbReference type="EMBL" id="PGTO01000009">
    <property type="protein sequence ID" value="RAU21537.1"/>
    <property type="molecule type" value="Genomic_DNA"/>
</dbReference>
<dbReference type="RefSeq" id="WP_112145223.1">
    <property type="nucleotide sequence ID" value="NZ_PGTO01000009.1"/>
</dbReference>
<organism evidence="9 10">
    <name type="scientific">Paramagnetospirillum kuznetsovii</name>
    <dbReference type="NCBI Taxonomy" id="2053833"/>
    <lineage>
        <taxon>Bacteria</taxon>
        <taxon>Pseudomonadati</taxon>
        <taxon>Pseudomonadota</taxon>
        <taxon>Alphaproteobacteria</taxon>
        <taxon>Rhodospirillales</taxon>
        <taxon>Magnetospirillaceae</taxon>
        <taxon>Paramagnetospirillum</taxon>
    </lineage>
</organism>
<sequence>MTEDRLILIVEDSVTQAIRLQFTLDQEGFQTAIAASGEEALDYVNRQLPDLIIVDYHLPGIQGDELCRQIHMDITTRGIPLLMLTADDTAAVELHGLESGADDFVAKSEDADILLLRVHNLLRKSRHKVVGAEVGRSLFRRARVLIIDDSNTYRQSLAMELNDEGCDVFQVTSGAEGLAALDHSDFDCIMVDMVMPGMDGIAVCKALAERRAKDDAPLVVLMLSAYETKENVARALEAGADDFVGKSAEMSVLRARLRALLRRKFLLEQNQRILDEIRLREAETLRAKAEKEAAEARAALVEGLARVNLELGETNAKLVKEVELRSVAEHQALAARETAETANRAKTVFLANMSHELRTPLNAVLGFAELAASVMDKDALAQYGDFLDNITESAQHLLGVISDILDVSRVEVGKVVLRESDMDVSEIVRSVTRLIDHVVIRKHQTMTTNIASSLPGLRGDARLIKQILLNLVSNAAKFTPERGKLHLDVHMRDGAICIVVEDNGVGIAAEDLTMVLQPFGQAESAISPKQEGTGLGLPLAKGFVELHGGILSLDSEPGRGTRVTVLFPATRTVTAGQ</sequence>
<dbReference type="CDD" id="cd16922">
    <property type="entry name" value="HATPase_EvgS-ArcB-TorS-like"/>
    <property type="match status" value="1"/>
</dbReference>
<gene>
    <name evidence="9" type="ORF">CU669_12640</name>
</gene>
<keyword evidence="4" id="KW-0808">Transferase</keyword>
<evidence type="ECO:0000256" key="3">
    <source>
        <dbReference type="ARBA" id="ARBA00022553"/>
    </source>
</evidence>
<dbReference type="SMART" id="SM00448">
    <property type="entry name" value="REC"/>
    <property type="match status" value="2"/>
</dbReference>
<dbReference type="SUPFAM" id="SSF47384">
    <property type="entry name" value="Homodimeric domain of signal transducing histidine kinase"/>
    <property type="match status" value="1"/>
</dbReference>
<keyword evidence="5 9" id="KW-0418">Kinase</keyword>
<dbReference type="CDD" id="cd00082">
    <property type="entry name" value="HisKA"/>
    <property type="match status" value="1"/>
</dbReference>
<dbReference type="InterPro" id="IPR036890">
    <property type="entry name" value="HATPase_C_sf"/>
</dbReference>
<dbReference type="PRINTS" id="PR00344">
    <property type="entry name" value="BCTRLSENSOR"/>
</dbReference>
<dbReference type="PROSITE" id="PS50109">
    <property type="entry name" value="HIS_KIN"/>
    <property type="match status" value="1"/>
</dbReference>
<dbReference type="InterPro" id="IPR004358">
    <property type="entry name" value="Sig_transdc_His_kin-like_C"/>
</dbReference>
<dbReference type="Gene3D" id="3.30.565.10">
    <property type="entry name" value="Histidine kinase-like ATPase, C-terminal domain"/>
    <property type="match status" value="1"/>
</dbReference>
<accession>A0A364NXA1</accession>
<dbReference type="GO" id="GO:0009927">
    <property type="term" value="F:histidine phosphotransfer kinase activity"/>
    <property type="evidence" value="ECO:0007669"/>
    <property type="project" value="TreeGrafter"/>
</dbReference>
<dbReference type="InterPro" id="IPR001789">
    <property type="entry name" value="Sig_transdc_resp-reg_receiver"/>
</dbReference>
<protein>
    <recommendedName>
        <fullName evidence="2">histidine kinase</fullName>
        <ecNumber evidence="2">2.7.13.3</ecNumber>
    </recommendedName>
</protein>
<dbReference type="SMART" id="SM00387">
    <property type="entry name" value="HATPase_c"/>
    <property type="match status" value="1"/>
</dbReference>
<dbReference type="InterPro" id="IPR003661">
    <property type="entry name" value="HisK_dim/P_dom"/>
</dbReference>
<dbReference type="InterPro" id="IPR011006">
    <property type="entry name" value="CheY-like_superfamily"/>
</dbReference>
<dbReference type="InterPro" id="IPR005467">
    <property type="entry name" value="His_kinase_dom"/>
</dbReference>
<dbReference type="GO" id="GO:0005886">
    <property type="term" value="C:plasma membrane"/>
    <property type="evidence" value="ECO:0007669"/>
    <property type="project" value="TreeGrafter"/>
</dbReference>
<dbReference type="OrthoDB" id="9801651at2"/>
<dbReference type="Pfam" id="PF00512">
    <property type="entry name" value="HisKA"/>
    <property type="match status" value="1"/>
</dbReference>
<evidence type="ECO:0000256" key="1">
    <source>
        <dbReference type="ARBA" id="ARBA00000085"/>
    </source>
</evidence>
<evidence type="ECO:0000256" key="6">
    <source>
        <dbReference type="PROSITE-ProRule" id="PRU00169"/>
    </source>
</evidence>
<keyword evidence="10" id="KW-1185">Reference proteome</keyword>
<dbReference type="SMART" id="SM00388">
    <property type="entry name" value="HisKA"/>
    <property type="match status" value="1"/>
</dbReference>
<comment type="catalytic activity">
    <reaction evidence="1">
        <text>ATP + protein L-histidine = ADP + protein N-phospho-L-histidine.</text>
        <dbReference type="EC" id="2.7.13.3"/>
    </reaction>
</comment>
<evidence type="ECO:0000313" key="10">
    <source>
        <dbReference type="Proteomes" id="UP000251075"/>
    </source>
</evidence>
<dbReference type="GO" id="GO:0000155">
    <property type="term" value="F:phosphorelay sensor kinase activity"/>
    <property type="evidence" value="ECO:0007669"/>
    <property type="project" value="InterPro"/>
</dbReference>
<dbReference type="Gene3D" id="1.10.287.130">
    <property type="match status" value="1"/>
</dbReference>
<feature type="domain" description="Response regulatory" evidence="8">
    <location>
        <begin position="143"/>
        <end position="261"/>
    </location>
</feature>
<dbReference type="InterPro" id="IPR036097">
    <property type="entry name" value="HisK_dim/P_sf"/>
</dbReference>
<dbReference type="CDD" id="cd00156">
    <property type="entry name" value="REC"/>
    <property type="match status" value="1"/>
</dbReference>
<comment type="caution">
    <text evidence="9">The sequence shown here is derived from an EMBL/GenBank/DDBJ whole genome shotgun (WGS) entry which is preliminary data.</text>
</comment>
<dbReference type="SUPFAM" id="SSF55874">
    <property type="entry name" value="ATPase domain of HSP90 chaperone/DNA topoisomerase II/histidine kinase"/>
    <property type="match status" value="1"/>
</dbReference>
<proteinExistence type="predicted"/>
<dbReference type="InterPro" id="IPR003594">
    <property type="entry name" value="HATPase_dom"/>
</dbReference>
<feature type="modified residue" description="4-aspartylphosphate" evidence="6">
    <location>
        <position position="55"/>
    </location>
</feature>
<evidence type="ECO:0000313" key="9">
    <source>
        <dbReference type="EMBL" id="RAU21537.1"/>
    </source>
</evidence>
<feature type="modified residue" description="4-aspartylphosphate" evidence="6">
    <location>
        <position position="192"/>
    </location>
</feature>
<feature type="domain" description="Response regulatory" evidence="8">
    <location>
        <begin position="6"/>
        <end position="122"/>
    </location>
</feature>
<dbReference type="EC" id="2.7.13.3" evidence="2"/>
<evidence type="ECO:0000259" key="8">
    <source>
        <dbReference type="PROSITE" id="PS50110"/>
    </source>
</evidence>
<dbReference type="SUPFAM" id="SSF52172">
    <property type="entry name" value="CheY-like"/>
    <property type="match status" value="2"/>
</dbReference>
<evidence type="ECO:0000256" key="4">
    <source>
        <dbReference type="ARBA" id="ARBA00022679"/>
    </source>
</evidence>
<name>A0A364NXA1_9PROT</name>
<dbReference type="PANTHER" id="PTHR43047:SF63">
    <property type="entry name" value="HISTIDINE KINASE"/>
    <property type="match status" value="1"/>
</dbReference>
<evidence type="ECO:0000259" key="7">
    <source>
        <dbReference type="PROSITE" id="PS50109"/>
    </source>
</evidence>
<feature type="domain" description="Histidine kinase" evidence="7">
    <location>
        <begin position="352"/>
        <end position="571"/>
    </location>
</feature>
<keyword evidence="3 6" id="KW-0597">Phosphoprotein</keyword>
<dbReference type="PANTHER" id="PTHR43047">
    <property type="entry name" value="TWO-COMPONENT HISTIDINE PROTEIN KINASE"/>
    <property type="match status" value="1"/>
</dbReference>